<dbReference type="Proteomes" id="UP001500642">
    <property type="component" value="Unassembled WGS sequence"/>
</dbReference>
<dbReference type="PANTHER" id="PTHR38011:SF7">
    <property type="entry name" value="2,5-DIAMINO-6-RIBOSYLAMINO-4(3H)-PYRIMIDINONE 5'-PHOSPHATE REDUCTASE"/>
    <property type="match status" value="1"/>
</dbReference>
<name>A0ABP8JP92_9MICO</name>
<protein>
    <recommendedName>
        <fullName evidence="5">Bacterial bifunctional deaminase-reductase C-terminal domain-containing protein</fullName>
    </recommendedName>
</protein>
<comment type="caution">
    <text evidence="6">The sequence shown here is derived from an EMBL/GenBank/DDBJ whole genome shotgun (WGS) entry which is preliminary data.</text>
</comment>
<feature type="region of interest" description="Disordered" evidence="4">
    <location>
        <begin position="21"/>
        <end position="46"/>
    </location>
</feature>
<evidence type="ECO:0000256" key="4">
    <source>
        <dbReference type="SAM" id="MobiDB-lite"/>
    </source>
</evidence>
<keyword evidence="7" id="KW-1185">Reference proteome</keyword>
<dbReference type="PANTHER" id="PTHR38011">
    <property type="entry name" value="DIHYDROFOLATE REDUCTASE FAMILY PROTEIN (AFU_ORTHOLOGUE AFUA_8G06820)"/>
    <property type="match status" value="1"/>
</dbReference>
<dbReference type="RefSeq" id="WP_345032315.1">
    <property type="nucleotide sequence ID" value="NZ_BAABGL010000018.1"/>
</dbReference>
<sequence length="296" mass="30123">MTSPADASAAAAGPAELRVLLPSPEVLPTRRATAESSADPAGPEPRLVELYDSGPLSGHTPGMRVQANMVTTVDGAIAGADGRSSTISTPADMRVFSVLRSLADAVVVGAQTTRIERYTRLTEKTAYRAQRAARGQEPVPLLVIVSGTGSIDTARLAEQGTSPIVVHTATDDPETLAGLRGFCGAGNVVVHGDITPQAVLADLAVRGVRRVLCEGGPTLLGSWVSAGLVDELCLTVSPLLAGSGTEDHPGLLGTVRLPAPVPATPLSLLTDSSTYIHRLALPAGPAAAAAAEGESP</sequence>
<evidence type="ECO:0000313" key="7">
    <source>
        <dbReference type="Proteomes" id="UP001500642"/>
    </source>
</evidence>
<dbReference type="InterPro" id="IPR050765">
    <property type="entry name" value="Riboflavin_Biosynth_HTPR"/>
</dbReference>
<gene>
    <name evidence="6" type="ORF">GCM10023167_23510</name>
</gene>
<keyword evidence="2" id="KW-0521">NADP</keyword>
<evidence type="ECO:0000313" key="6">
    <source>
        <dbReference type="EMBL" id="GAA4393945.1"/>
    </source>
</evidence>
<proteinExistence type="predicted"/>
<keyword evidence="3" id="KW-0560">Oxidoreductase</keyword>
<evidence type="ECO:0000256" key="3">
    <source>
        <dbReference type="ARBA" id="ARBA00023002"/>
    </source>
</evidence>
<dbReference type="EMBL" id="BAABGL010000018">
    <property type="protein sequence ID" value="GAA4393945.1"/>
    <property type="molecule type" value="Genomic_DNA"/>
</dbReference>
<comment type="pathway">
    <text evidence="1">Cofactor biosynthesis; riboflavin biosynthesis.</text>
</comment>
<dbReference type="Gene3D" id="3.40.430.10">
    <property type="entry name" value="Dihydrofolate Reductase, subunit A"/>
    <property type="match status" value="1"/>
</dbReference>
<evidence type="ECO:0000259" key="5">
    <source>
        <dbReference type="Pfam" id="PF01872"/>
    </source>
</evidence>
<evidence type="ECO:0000256" key="2">
    <source>
        <dbReference type="ARBA" id="ARBA00022857"/>
    </source>
</evidence>
<organism evidence="6 7">
    <name type="scientific">Brevibacterium pityocampae</name>
    <dbReference type="NCBI Taxonomy" id="506594"/>
    <lineage>
        <taxon>Bacteria</taxon>
        <taxon>Bacillati</taxon>
        <taxon>Actinomycetota</taxon>
        <taxon>Actinomycetes</taxon>
        <taxon>Micrococcales</taxon>
        <taxon>Brevibacteriaceae</taxon>
        <taxon>Brevibacterium</taxon>
    </lineage>
</organism>
<accession>A0ABP8JP92</accession>
<dbReference type="InterPro" id="IPR024072">
    <property type="entry name" value="DHFR-like_dom_sf"/>
</dbReference>
<reference evidence="7" key="1">
    <citation type="journal article" date="2019" name="Int. J. Syst. Evol. Microbiol.">
        <title>The Global Catalogue of Microorganisms (GCM) 10K type strain sequencing project: providing services to taxonomists for standard genome sequencing and annotation.</title>
        <authorList>
            <consortium name="The Broad Institute Genomics Platform"/>
            <consortium name="The Broad Institute Genome Sequencing Center for Infectious Disease"/>
            <person name="Wu L."/>
            <person name="Ma J."/>
        </authorList>
    </citation>
    <scope>NUCLEOTIDE SEQUENCE [LARGE SCALE GENOMIC DNA]</scope>
    <source>
        <strain evidence="7">JCM 17808</strain>
    </source>
</reference>
<dbReference type="InterPro" id="IPR002734">
    <property type="entry name" value="RibDG_C"/>
</dbReference>
<feature type="domain" description="Bacterial bifunctional deaminase-reductase C-terminal" evidence="5">
    <location>
        <begin position="65"/>
        <end position="244"/>
    </location>
</feature>
<evidence type="ECO:0000256" key="1">
    <source>
        <dbReference type="ARBA" id="ARBA00005104"/>
    </source>
</evidence>
<dbReference type="Pfam" id="PF01872">
    <property type="entry name" value="RibD_C"/>
    <property type="match status" value="1"/>
</dbReference>
<dbReference type="SUPFAM" id="SSF53597">
    <property type="entry name" value="Dihydrofolate reductase-like"/>
    <property type="match status" value="1"/>
</dbReference>